<dbReference type="Pfam" id="PF00561">
    <property type="entry name" value="Abhydrolase_1"/>
    <property type="match status" value="1"/>
</dbReference>
<dbReference type="STRING" id="1678841.TBC1_12120"/>
<keyword evidence="1" id="KW-0732">Signal</keyword>
<dbReference type="Gene3D" id="3.40.50.1820">
    <property type="entry name" value="alpha/beta hydrolase"/>
    <property type="match status" value="1"/>
</dbReference>
<dbReference type="PROSITE" id="PS51257">
    <property type="entry name" value="PROKAR_LIPOPROTEIN"/>
    <property type="match status" value="1"/>
</dbReference>
<dbReference type="Proteomes" id="UP000053091">
    <property type="component" value="Unassembled WGS sequence"/>
</dbReference>
<organism evidence="3">
    <name type="scientific">Lentimicrobium saccharophilum</name>
    <dbReference type="NCBI Taxonomy" id="1678841"/>
    <lineage>
        <taxon>Bacteria</taxon>
        <taxon>Pseudomonadati</taxon>
        <taxon>Bacteroidota</taxon>
        <taxon>Bacteroidia</taxon>
        <taxon>Bacteroidales</taxon>
        <taxon>Lentimicrobiaceae</taxon>
        <taxon>Lentimicrobium</taxon>
    </lineage>
</organism>
<name>A0A0S7C615_9BACT</name>
<dbReference type="GO" id="GO:0016020">
    <property type="term" value="C:membrane"/>
    <property type="evidence" value="ECO:0007669"/>
    <property type="project" value="TreeGrafter"/>
</dbReference>
<dbReference type="OrthoDB" id="1224630at2"/>
<dbReference type="InterPro" id="IPR029058">
    <property type="entry name" value="AB_hydrolase_fold"/>
</dbReference>
<dbReference type="SUPFAM" id="SSF53474">
    <property type="entry name" value="alpha/beta-Hydrolases"/>
    <property type="match status" value="1"/>
</dbReference>
<feature type="signal peptide" evidence="1">
    <location>
        <begin position="1"/>
        <end position="24"/>
    </location>
</feature>
<evidence type="ECO:0000259" key="2">
    <source>
        <dbReference type="Pfam" id="PF00561"/>
    </source>
</evidence>
<dbReference type="InterPro" id="IPR000073">
    <property type="entry name" value="AB_hydrolase_1"/>
</dbReference>
<keyword evidence="4" id="KW-1185">Reference proteome</keyword>
<protein>
    <submittedName>
        <fullName evidence="3">Pimeloyl-ACP methyl ester carboxylesterase</fullName>
    </submittedName>
</protein>
<evidence type="ECO:0000313" key="4">
    <source>
        <dbReference type="Proteomes" id="UP000053091"/>
    </source>
</evidence>
<dbReference type="PRINTS" id="PR00111">
    <property type="entry name" value="ABHYDROLASE"/>
</dbReference>
<evidence type="ECO:0000256" key="1">
    <source>
        <dbReference type="SAM" id="SignalP"/>
    </source>
</evidence>
<dbReference type="InterPro" id="IPR050266">
    <property type="entry name" value="AB_hydrolase_sf"/>
</dbReference>
<accession>A0A0S7C615</accession>
<sequence length="296" mass="34196">MFMRNKTIKSLLLFSLFIFLGFTACMQTRQTAGSHNFPFQEERFKELKFDDRNLGYMHLHRNDSFPTLFFLHGSPSDMTVYNTYYQDTSLAGWANIIAADRPGYGLSDAGKSEVSVRRQARAMWKILEKEGFPSPLYIIGSSYGGTVAAKMAMQKPGKVDGVVLVSASLAPGLETTYDISYLIRHRFFRRILPPKIMVANDEKLSHYESLAEMLPLWPEIKAPVIMFQGTRDRLILPENVKFARERLINSPYVEYHMLENERHFLQIKYKDLILERLRLLAGKKQRSKGNMAEYNE</sequence>
<gene>
    <name evidence="3" type="ORF">TBC1_12120</name>
</gene>
<proteinExistence type="predicted"/>
<dbReference type="PANTHER" id="PTHR43798">
    <property type="entry name" value="MONOACYLGLYCEROL LIPASE"/>
    <property type="match status" value="1"/>
</dbReference>
<evidence type="ECO:0000313" key="3">
    <source>
        <dbReference type="EMBL" id="GAP44319.1"/>
    </source>
</evidence>
<reference evidence="3" key="1">
    <citation type="journal article" date="2015" name="Genome Announc.">
        <title>Draft Genome Sequence of Bacteroidales Strain TBC1, a Novel Isolate from a Methanogenic Wastewater Treatment System.</title>
        <authorList>
            <person name="Tourlousse D.M."/>
            <person name="Matsuura N."/>
            <person name="Sun L."/>
            <person name="Toyonaga M."/>
            <person name="Kuroda K."/>
            <person name="Ohashi A."/>
            <person name="Cruz R."/>
            <person name="Yamaguchi T."/>
            <person name="Sekiguchi Y."/>
        </authorList>
    </citation>
    <scope>NUCLEOTIDE SEQUENCE [LARGE SCALE GENOMIC DNA]</scope>
    <source>
        <strain evidence="3">TBC1</strain>
    </source>
</reference>
<feature type="chain" id="PRO_5006633563" evidence="1">
    <location>
        <begin position="25"/>
        <end position="296"/>
    </location>
</feature>
<dbReference type="AlphaFoldDB" id="A0A0S7C615"/>
<dbReference type="EMBL" id="DF968183">
    <property type="protein sequence ID" value="GAP44319.1"/>
    <property type="molecule type" value="Genomic_DNA"/>
</dbReference>
<feature type="domain" description="AB hydrolase-1" evidence="2">
    <location>
        <begin position="66"/>
        <end position="175"/>
    </location>
</feature>
<dbReference type="PANTHER" id="PTHR43798:SF33">
    <property type="entry name" value="HYDROLASE, PUTATIVE (AFU_ORTHOLOGUE AFUA_2G14860)-RELATED"/>
    <property type="match status" value="1"/>
</dbReference>